<keyword evidence="3" id="KW-1185">Reference proteome</keyword>
<proteinExistence type="predicted"/>
<evidence type="ECO:0000313" key="2">
    <source>
        <dbReference type="EMBL" id="KAA2239933.1"/>
    </source>
</evidence>
<comment type="caution">
    <text evidence="2">The sequence shown here is derived from an EMBL/GenBank/DDBJ whole genome shotgun (WGS) entry which is preliminary data.</text>
</comment>
<reference evidence="2 3" key="2">
    <citation type="submission" date="2019-09" db="EMBL/GenBank/DDBJ databases">
        <authorList>
            <person name="Jin C."/>
        </authorList>
    </citation>
    <scope>NUCLEOTIDE SEQUENCE [LARGE SCALE GENOMIC DNA]</scope>
    <source>
        <strain evidence="2 3">BN140078</strain>
    </source>
</reference>
<organism evidence="2 3">
    <name type="scientific">Chitinophaga agrisoli</name>
    <dbReference type="NCBI Taxonomy" id="2607653"/>
    <lineage>
        <taxon>Bacteria</taxon>
        <taxon>Pseudomonadati</taxon>
        <taxon>Bacteroidota</taxon>
        <taxon>Chitinophagia</taxon>
        <taxon>Chitinophagales</taxon>
        <taxon>Chitinophagaceae</taxon>
        <taxon>Chitinophaga</taxon>
    </lineage>
</organism>
<name>A0A5B2VK03_9BACT</name>
<accession>A0A5B2VK03</accession>
<feature type="compositionally biased region" description="Basic and acidic residues" evidence="1">
    <location>
        <begin position="27"/>
        <end position="36"/>
    </location>
</feature>
<feature type="compositionally biased region" description="Basic and acidic residues" evidence="1">
    <location>
        <begin position="45"/>
        <end position="75"/>
    </location>
</feature>
<dbReference type="EMBL" id="VUOC01000004">
    <property type="protein sequence ID" value="KAA2239933.1"/>
    <property type="molecule type" value="Genomic_DNA"/>
</dbReference>
<evidence type="ECO:0000313" key="3">
    <source>
        <dbReference type="Proteomes" id="UP000324611"/>
    </source>
</evidence>
<evidence type="ECO:0000256" key="1">
    <source>
        <dbReference type="SAM" id="MobiDB-lite"/>
    </source>
</evidence>
<dbReference type="AlphaFoldDB" id="A0A5B2VK03"/>
<gene>
    <name evidence="2" type="ORF">F0L74_27495</name>
</gene>
<feature type="region of interest" description="Disordered" evidence="1">
    <location>
        <begin position="1"/>
        <end position="75"/>
    </location>
</feature>
<dbReference type="RefSeq" id="WP_149841110.1">
    <property type="nucleotide sequence ID" value="NZ_VUOC01000004.1"/>
</dbReference>
<sequence>MSQEDKNKLRREDITGKPDQSEAEIAQTERESHNKGAGEANPDIAKQREELQKAPESDKHQTEQKSGKISDDRKH</sequence>
<reference evidence="2 3" key="1">
    <citation type="submission" date="2019-09" db="EMBL/GenBank/DDBJ databases">
        <title>Chitinophaga ginsengihumi sp. nov., isolated from soil of ginseng rhizosphere.</title>
        <authorList>
            <person name="Lee J."/>
        </authorList>
    </citation>
    <scope>NUCLEOTIDE SEQUENCE [LARGE SCALE GENOMIC DNA]</scope>
    <source>
        <strain evidence="2 3">BN140078</strain>
    </source>
</reference>
<dbReference type="Proteomes" id="UP000324611">
    <property type="component" value="Unassembled WGS sequence"/>
</dbReference>
<protein>
    <submittedName>
        <fullName evidence="2">Uncharacterized protein</fullName>
    </submittedName>
</protein>
<feature type="compositionally biased region" description="Basic and acidic residues" evidence="1">
    <location>
        <begin position="1"/>
        <end position="20"/>
    </location>
</feature>